<dbReference type="SUPFAM" id="SSF51182">
    <property type="entry name" value="RmlC-like cupins"/>
    <property type="match status" value="1"/>
</dbReference>
<gene>
    <name evidence="1" type="ORF">SIK69_07120</name>
</gene>
<name>A0ABU4QNL5_9ENTR</name>
<dbReference type="PANTHER" id="PTHR37943">
    <property type="entry name" value="PROTEIN VES"/>
    <property type="match status" value="1"/>
</dbReference>
<dbReference type="Proteomes" id="UP001275664">
    <property type="component" value="Unassembled WGS sequence"/>
</dbReference>
<dbReference type="InterPro" id="IPR010282">
    <property type="entry name" value="Uncharacterised_HutD/Ves"/>
</dbReference>
<evidence type="ECO:0000313" key="1">
    <source>
        <dbReference type="EMBL" id="MDX6039969.1"/>
    </source>
</evidence>
<reference evidence="1 2" key="1">
    <citation type="submission" date="2023-11" db="EMBL/GenBank/DDBJ databases">
        <title>Scandinavium wanjuensis sp. nov., isolated from lettuce South Korea.</title>
        <authorList>
            <person name="Park J."/>
            <person name="Park S."/>
            <person name="Oh K.K."/>
            <person name="Cho G.S."/>
            <person name="Franz C.M.A.P."/>
        </authorList>
    </citation>
    <scope>NUCLEOTIDE SEQUENCE [LARGE SCALE GENOMIC DNA]</scope>
    <source>
        <strain evidence="1 2">V105_6</strain>
    </source>
</reference>
<proteinExistence type="predicted"/>
<evidence type="ECO:0000313" key="2">
    <source>
        <dbReference type="Proteomes" id="UP001275664"/>
    </source>
</evidence>
<comment type="caution">
    <text evidence="1">The sequence shown here is derived from an EMBL/GenBank/DDBJ whole genome shotgun (WGS) entry which is preliminary data.</text>
</comment>
<accession>A0ABU4QNL5</accession>
<dbReference type="EMBL" id="JAWXRD010000007">
    <property type="protein sequence ID" value="MDX6039969.1"/>
    <property type="molecule type" value="Genomic_DNA"/>
</dbReference>
<dbReference type="PANTHER" id="PTHR37943:SF1">
    <property type="entry name" value="PROTEIN VES"/>
    <property type="match status" value="1"/>
</dbReference>
<sequence length="180" mass="19797">MIKPFQLGSLPVSHWKNGGGETREIVNIVSPDAAFLWRASVATLQSDGAFSLFDGVDRVITLLVGGPLWLRGGEVNHRLLRWQPWSFAGEWPLATEGIITPGRDFNIMTQRRRATAQVKVVTTAQTPALNGVAFVLQGNWELAGERYEAESGICWQDQTPGELVPLSTDATLLLAEVMLR</sequence>
<dbReference type="Pfam" id="PF05962">
    <property type="entry name" value="HutD"/>
    <property type="match status" value="1"/>
</dbReference>
<dbReference type="Gene3D" id="2.60.120.10">
    <property type="entry name" value="Jelly Rolls"/>
    <property type="match status" value="1"/>
</dbReference>
<dbReference type="InterPro" id="IPR011051">
    <property type="entry name" value="RmlC_Cupin_sf"/>
</dbReference>
<organism evidence="1 2">
    <name type="scientific">Scandinavium lactucae</name>
    <dbReference type="NCBI Taxonomy" id="3095028"/>
    <lineage>
        <taxon>Bacteria</taxon>
        <taxon>Pseudomonadati</taxon>
        <taxon>Pseudomonadota</taxon>
        <taxon>Gammaproteobacteria</taxon>
        <taxon>Enterobacterales</taxon>
        <taxon>Enterobacteriaceae</taxon>
        <taxon>Scandinavium</taxon>
    </lineage>
</organism>
<protein>
    <submittedName>
        <fullName evidence="1">HutD family protein</fullName>
    </submittedName>
</protein>
<dbReference type="RefSeq" id="WP_319785738.1">
    <property type="nucleotide sequence ID" value="NZ_JAWXRD010000007.1"/>
</dbReference>
<keyword evidence="2" id="KW-1185">Reference proteome</keyword>
<dbReference type="InterPro" id="IPR014710">
    <property type="entry name" value="RmlC-like_jellyroll"/>
</dbReference>